<dbReference type="PROSITE" id="PS50105">
    <property type="entry name" value="SAM_DOMAIN"/>
    <property type="match status" value="1"/>
</dbReference>
<name>A0ABN7WDX7_GIGMA</name>
<gene>
    <name evidence="2" type="ORF">GMARGA_LOCUS29209</name>
</gene>
<comment type="caution">
    <text evidence="2">The sequence shown here is derived from an EMBL/GenBank/DDBJ whole genome shotgun (WGS) entry which is preliminary data.</text>
</comment>
<dbReference type="InterPro" id="IPR001660">
    <property type="entry name" value="SAM"/>
</dbReference>
<protein>
    <submittedName>
        <fullName evidence="2">32329_t:CDS:1</fullName>
    </submittedName>
</protein>
<dbReference type="Gene3D" id="1.10.150.50">
    <property type="entry name" value="Transcription Factor, Ets-1"/>
    <property type="match status" value="1"/>
</dbReference>
<dbReference type="Proteomes" id="UP000789901">
    <property type="component" value="Unassembled WGS sequence"/>
</dbReference>
<keyword evidence="3" id="KW-1185">Reference proteome</keyword>
<evidence type="ECO:0000313" key="3">
    <source>
        <dbReference type="Proteomes" id="UP000789901"/>
    </source>
</evidence>
<dbReference type="CDD" id="cd09487">
    <property type="entry name" value="SAM_superfamily"/>
    <property type="match status" value="1"/>
</dbReference>
<dbReference type="EMBL" id="CAJVQB010038845">
    <property type="protein sequence ID" value="CAG8826732.1"/>
    <property type="molecule type" value="Genomic_DNA"/>
</dbReference>
<evidence type="ECO:0000259" key="1">
    <source>
        <dbReference type="PROSITE" id="PS50105"/>
    </source>
</evidence>
<evidence type="ECO:0000313" key="2">
    <source>
        <dbReference type="EMBL" id="CAG8826732.1"/>
    </source>
</evidence>
<sequence>MSNNLDSSSYLIGTCYACQKCLLCFKEFSIYPCECNQQTKPKTINTINDKTIRIFSQKYIPNNLSASQKEFFKQADNCFGYNSNFNQTFTICFCSACHSKYEHIKKINTSCDLELKFKLFVENEDGNVLPRKNVVTKLKNFEEFQNFIQQWICKINNNYSIMISNYILSYKDFDSKKSNEPKSKVLHIFNENKDEIDKADQITKLRQKWECKICNKICYVNGNRYLELTPYHLQMWAKDIIRKNTTINIPPVYPIFNITYGRIVRPYFSSQPTASINNPVHSMPYAPQSQIIYYSSPVHSALPSGPFGSSNMNYPSTSVTHSSTTVRKFFLELEVINNESGSYTQFEEAFENEKITLDTIKELSESDLIELGVNKIGWHKKIMKLALGSSEVSKKSQYHLIQALIGENAVSIGLKSEE</sequence>
<dbReference type="Pfam" id="PF00536">
    <property type="entry name" value="SAM_1"/>
    <property type="match status" value="1"/>
</dbReference>
<reference evidence="2 3" key="1">
    <citation type="submission" date="2021-06" db="EMBL/GenBank/DDBJ databases">
        <authorList>
            <person name="Kallberg Y."/>
            <person name="Tangrot J."/>
            <person name="Rosling A."/>
        </authorList>
    </citation>
    <scope>NUCLEOTIDE SEQUENCE [LARGE SCALE GENOMIC DNA]</scope>
    <source>
        <strain evidence="2 3">120-4 pot B 10/14</strain>
    </source>
</reference>
<accession>A0ABN7WDX7</accession>
<proteinExistence type="predicted"/>
<feature type="domain" description="SAM" evidence="1">
    <location>
        <begin position="333"/>
        <end position="384"/>
    </location>
</feature>
<dbReference type="InterPro" id="IPR013761">
    <property type="entry name" value="SAM/pointed_sf"/>
</dbReference>
<dbReference type="SUPFAM" id="SSF47769">
    <property type="entry name" value="SAM/Pointed domain"/>
    <property type="match status" value="1"/>
</dbReference>
<organism evidence="2 3">
    <name type="scientific">Gigaspora margarita</name>
    <dbReference type="NCBI Taxonomy" id="4874"/>
    <lineage>
        <taxon>Eukaryota</taxon>
        <taxon>Fungi</taxon>
        <taxon>Fungi incertae sedis</taxon>
        <taxon>Mucoromycota</taxon>
        <taxon>Glomeromycotina</taxon>
        <taxon>Glomeromycetes</taxon>
        <taxon>Diversisporales</taxon>
        <taxon>Gigasporaceae</taxon>
        <taxon>Gigaspora</taxon>
    </lineage>
</organism>